<dbReference type="GO" id="GO:0005829">
    <property type="term" value="C:cytosol"/>
    <property type="evidence" value="ECO:0007669"/>
    <property type="project" value="TreeGrafter"/>
</dbReference>
<dbReference type="GO" id="GO:0003677">
    <property type="term" value="F:DNA binding"/>
    <property type="evidence" value="ECO:0007669"/>
    <property type="project" value="UniProtKB-KW"/>
</dbReference>
<dbReference type="Pfam" id="PF13361">
    <property type="entry name" value="UvrD_C"/>
    <property type="match status" value="1"/>
</dbReference>
<evidence type="ECO:0000259" key="13">
    <source>
        <dbReference type="PROSITE" id="PS51217"/>
    </source>
</evidence>
<dbReference type="FunFam" id="1.10.486.10:FF:000003">
    <property type="entry name" value="ATP-dependent DNA helicase"/>
    <property type="match status" value="1"/>
</dbReference>
<dbReference type="GO" id="GO:0043138">
    <property type="term" value="F:3'-5' DNA helicase activity"/>
    <property type="evidence" value="ECO:0007669"/>
    <property type="project" value="UniProtKB-EC"/>
</dbReference>
<comment type="caution">
    <text evidence="14">The sequence shown here is derived from an EMBL/GenBank/DDBJ whole genome shotgun (WGS) entry which is preliminary data.</text>
</comment>
<feature type="domain" description="UvrD-like helicase ATP-binding" evidence="12">
    <location>
        <begin position="7"/>
        <end position="286"/>
    </location>
</feature>
<evidence type="ECO:0000256" key="7">
    <source>
        <dbReference type="ARBA" id="ARBA00023235"/>
    </source>
</evidence>
<dbReference type="GO" id="GO:0016887">
    <property type="term" value="F:ATP hydrolysis activity"/>
    <property type="evidence" value="ECO:0007669"/>
    <property type="project" value="RHEA"/>
</dbReference>
<dbReference type="InterPro" id="IPR014016">
    <property type="entry name" value="UvrD-like_ATP-bd"/>
</dbReference>
<evidence type="ECO:0000256" key="10">
    <source>
        <dbReference type="PROSITE-ProRule" id="PRU00560"/>
    </source>
</evidence>
<keyword evidence="6 11" id="KW-0238">DNA-binding</keyword>
<dbReference type="CDD" id="cd18807">
    <property type="entry name" value="SF1_C_UvrD"/>
    <property type="match status" value="1"/>
</dbReference>
<dbReference type="Pfam" id="PF21196">
    <property type="entry name" value="PcrA_UvrD_tudor"/>
    <property type="match status" value="1"/>
</dbReference>
<dbReference type="InterPro" id="IPR005751">
    <property type="entry name" value="ATP-dep_DNA_helicase_PcrA"/>
</dbReference>
<dbReference type="Gene3D" id="1.10.486.10">
    <property type="entry name" value="PCRA, domain 4"/>
    <property type="match status" value="1"/>
</dbReference>
<evidence type="ECO:0000256" key="5">
    <source>
        <dbReference type="ARBA" id="ARBA00022840"/>
    </source>
</evidence>
<keyword evidence="7" id="KW-0413">Isomerase</keyword>
<organism evidence="14 15">
    <name type="scientific">Heliophilum fasciatum</name>
    <dbReference type="NCBI Taxonomy" id="35700"/>
    <lineage>
        <taxon>Bacteria</taxon>
        <taxon>Bacillati</taxon>
        <taxon>Bacillota</taxon>
        <taxon>Clostridia</taxon>
        <taxon>Eubacteriales</taxon>
        <taxon>Heliobacteriaceae</taxon>
        <taxon>Heliophilum</taxon>
    </lineage>
</organism>
<evidence type="ECO:0000256" key="11">
    <source>
        <dbReference type="RuleBase" id="RU364053"/>
    </source>
</evidence>
<dbReference type="CDD" id="cd17932">
    <property type="entry name" value="DEXQc_UvrD"/>
    <property type="match status" value="1"/>
</dbReference>
<keyword evidence="4 10" id="KW-0347">Helicase</keyword>
<gene>
    <name evidence="14" type="ORF">EDD73_110106</name>
</gene>
<evidence type="ECO:0000313" key="14">
    <source>
        <dbReference type="EMBL" id="TCP64407.1"/>
    </source>
</evidence>
<dbReference type="GO" id="GO:0006260">
    <property type="term" value="P:DNA replication"/>
    <property type="evidence" value="ECO:0007669"/>
    <property type="project" value="InterPro"/>
</dbReference>
<keyword evidence="15" id="KW-1185">Reference proteome</keyword>
<proteinExistence type="inferred from homology"/>
<dbReference type="NCBIfam" id="TIGR01073">
    <property type="entry name" value="pcrA"/>
    <property type="match status" value="1"/>
</dbReference>
<dbReference type="GO" id="GO:0000725">
    <property type="term" value="P:recombinational repair"/>
    <property type="evidence" value="ECO:0007669"/>
    <property type="project" value="TreeGrafter"/>
</dbReference>
<dbReference type="FunFam" id="1.10.10.160:FF:000001">
    <property type="entry name" value="ATP-dependent DNA helicase"/>
    <property type="match status" value="1"/>
</dbReference>
<dbReference type="Pfam" id="PF00580">
    <property type="entry name" value="UvrD-helicase"/>
    <property type="match status" value="1"/>
</dbReference>
<dbReference type="RefSeq" id="WP_243116829.1">
    <property type="nucleotide sequence ID" value="NZ_JAOQNU010000010.1"/>
</dbReference>
<evidence type="ECO:0000256" key="1">
    <source>
        <dbReference type="ARBA" id="ARBA00009922"/>
    </source>
</evidence>
<evidence type="ECO:0000259" key="12">
    <source>
        <dbReference type="PROSITE" id="PS51198"/>
    </source>
</evidence>
<comment type="similarity">
    <text evidence="1 11">Belongs to the helicase family. UvrD subfamily.</text>
</comment>
<evidence type="ECO:0000256" key="3">
    <source>
        <dbReference type="ARBA" id="ARBA00022801"/>
    </source>
</evidence>
<dbReference type="GO" id="GO:0009314">
    <property type="term" value="P:response to radiation"/>
    <property type="evidence" value="ECO:0007669"/>
    <property type="project" value="UniProtKB-ARBA"/>
</dbReference>
<dbReference type="Gene3D" id="1.10.10.160">
    <property type="match status" value="1"/>
</dbReference>
<dbReference type="PROSITE" id="PS51198">
    <property type="entry name" value="UVRD_HELICASE_ATP_BIND"/>
    <property type="match status" value="1"/>
</dbReference>
<dbReference type="PANTHER" id="PTHR11070">
    <property type="entry name" value="UVRD / RECB / PCRA DNA HELICASE FAMILY MEMBER"/>
    <property type="match status" value="1"/>
</dbReference>
<dbReference type="AlphaFoldDB" id="A0A4R2RPU7"/>
<dbReference type="EC" id="5.6.2.4" evidence="11"/>
<dbReference type="PROSITE" id="PS51217">
    <property type="entry name" value="UVRD_HELICASE_CTER"/>
    <property type="match status" value="1"/>
</dbReference>
<dbReference type="SUPFAM" id="SSF52540">
    <property type="entry name" value="P-loop containing nucleoside triphosphate hydrolases"/>
    <property type="match status" value="1"/>
</dbReference>
<evidence type="ECO:0000256" key="2">
    <source>
        <dbReference type="ARBA" id="ARBA00022741"/>
    </source>
</evidence>
<comment type="catalytic activity">
    <reaction evidence="8">
        <text>Couples ATP hydrolysis with the unwinding of duplex DNA by translocating in the 3'-5' direction.</text>
        <dbReference type="EC" id="5.6.2.4"/>
    </reaction>
</comment>
<dbReference type="GO" id="GO:0033202">
    <property type="term" value="C:DNA helicase complex"/>
    <property type="evidence" value="ECO:0007669"/>
    <property type="project" value="TreeGrafter"/>
</dbReference>
<dbReference type="InterPro" id="IPR014017">
    <property type="entry name" value="DNA_helicase_UvrD-like_C"/>
</dbReference>
<dbReference type="Gene3D" id="3.40.50.300">
    <property type="entry name" value="P-loop containing nucleotide triphosphate hydrolases"/>
    <property type="match status" value="2"/>
</dbReference>
<dbReference type="EMBL" id="SLXT01000010">
    <property type="protein sequence ID" value="TCP64407.1"/>
    <property type="molecule type" value="Genomic_DNA"/>
</dbReference>
<evidence type="ECO:0000313" key="15">
    <source>
        <dbReference type="Proteomes" id="UP000294813"/>
    </source>
</evidence>
<feature type="binding site" evidence="10">
    <location>
        <begin position="28"/>
        <end position="35"/>
    </location>
    <ligand>
        <name>ATP</name>
        <dbReference type="ChEBI" id="CHEBI:30616"/>
    </ligand>
</feature>
<sequence length="799" mass="89424">MGTQLLDSLNPVQREAVLHQDGPLLILAGAGSGKTRVLTHRIARLIEQAHVSPYNILAITFTNKAAKEMQERLDGIIGPAARHIWVSTFHAACVRILRRDGDKIGYGREFVIYDSDDQLRLIKDCMKELQIDEKRFAPQAVRAQISNAKNQLLDPPAYERRAYDFGEQTAAKVYHLYQRKLRANMAMDFDDLLMQTVTLFRQHADVLQYYQNKFQYIHIDEYQDTNHAQYIWVKLLAEKFRNLCVVGDDDQSVYGWRGADIQNILDFEKDYPEATTLKLEQNYRSTSHILTAANSVVRHNRGRKEKQLWTENPSGTLIRTYVGESEKDEAYYIAQRIEELVGQGRRYNDMALLYRTNAQSRALEDQLMRSGIPYRIFGGRGFYERKEIKDIIAYLRLISNPADGVSLRRIINVPKRGIGDTSVQKLFDYAASQDWTASEALRRVAEVPGLSRAVKLIQAFDRLISDLRAQAPNLLVTQIVQRMLDMTGYLRELELEKTEEAKSRIENVKEFFSVTQEFDQRSEEKTLEEFLSGVSLIADTDNYAEEDDAVVLMTMHSSKGLEFPVVFLTGMEDNLFPSSRSIHEEKLMEEERRLCYVAITRAREELYLTRALCRQIFGNTVSYRASCFFEEIPAELLEDVSPARPSRWGGSSWGQRSAYSGTAAVAAVAGSTGSFKPAEPATGVGLGSRSGSGTGIGLGTAATAKPVAIAKPAVATPGARTTGDPLLTTRQATATAEPSDGSEGYRVGDKVQHGKFGVGVVVKVNGHGDDQEINVAFTGQGIKKLLVKFAPVKKISGGQ</sequence>
<name>A0A4R2RPU7_9FIRM</name>
<keyword evidence="2 10" id="KW-0547">Nucleotide-binding</keyword>
<dbReference type="Proteomes" id="UP000294813">
    <property type="component" value="Unassembled WGS sequence"/>
</dbReference>
<dbReference type="InterPro" id="IPR027417">
    <property type="entry name" value="P-loop_NTPase"/>
</dbReference>
<keyword evidence="5 10" id="KW-0067">ATP-binding</keyword>
<feature type="domain" description="UvrD-like helicase C-terminal" evidence="13">
    <location>
        <begin position="287"/>
        <end position="560"/>
    </location>
</feature>
<comment type="catalytic activity">
    <reaction evidence="9 11">
        <text>ATP + H2O = ADP + phosphate + H(+)</text>
        <dbReference type="Rhea" id="RHEA:13065"/>
        <dbReference type="ChEBI" id="CHEBI:15377"/>
        <dbReference type="ChEBI" id="CHEBI:15378"/>
        <dbReference type="ChEBI" id="CHEBI:30616"/>
        <dbReference type="ChEBI" id="CHEBI:43474"/>
        <dbReference type="ChEBI" id="CHEBI:456216"/>
        <dbReference type="EC" id="5.6.2.4"/>
    </reaction>
</comment>
<evidence type="ECO:0000256" key="4">
    <source>
        <dbReference type="ARBA" id="ARBA00022806"/>
    </source>
</evidence>
<dbReference type="InterPro" id="IPR000212">
    <property type="entry name" value="DNA_helicase_UvrD/REP"/>
</dbReference>
<dbReference type="GO" id="GO:0005524">
    <property type="term" value="F:ATP binding"/>
    <property type="evidence" value="ECO:0007669"/>
    <property type="project" value="UniProtKB-UniRule"/>
</dbReference>
<reference evidence="14 15" key="1">
    <citation type="submission" date="2019-03" db="EMBL/GenBank/DDBJ databases">
        <title>Genomic Encyclopedia of Type Strains, Phase IV (KMG-IV): sequencing the most valuable type-strain genomes for metagenomic binning, comparative biology and taxonomic classification.</title>
        <authorList>
            <person name="Goeker M."/>
        </authorList>
    </citation>
    <scope>NUCLEOTIDE SEQUENCE [LARGE SCALE GENOMIC DNA]</scope>
    <source>
        <strain evidence="14 15">DSM 11170</strain>
    </source>
</reference>
<protein>
    <recommendedName>
        <fullName evidence="11">ATP-dependent DNA helicase</fullName>
        <ecNumber evidence="11">5.6.2.4</ecNumber>
    </recommendedName>
</protein>
<dbReference type="InterPro" id="IPR013986">
    <property type="entry name" value="DExx_box_DNA_helicase_dom_sf"/>
</dbReference>
<keyword evidence="3 10" id="KW-0378">Hydrolase</keyword>
<dbReference type="PANTHER" id="PTHR11070:SF2">
    <property type="entry name" value="ATP-DEPENDENT DNA HELICASE SRS2"/>
    <property type="match status" value="1"/>
</dbReference>
<evidence type="ECO:0000256" key="8">
    <source>
        <dbReference type="ARBA" id="ARBA00034617"/>
    </source>
</evidence>
<accession>A0A4R2RPU7</accession>
<evidence type="ECO:0000256" key="6">
    <source>
        <dbReference type="ARBA" id="ARBA00023125"/>
    </source>
</evidence>
<evidence type="ECO:0000256" key="9">
    <source>
        <dbReference type="ARBA" id="ARBA00048988"/>
    </source>
</evidence>